<organism evidence="2">
    <name type="scientific">Siphoviridae sp. ctv0N24</name>
    <dbReference type="NCBI Taxonomy" id="2826509"/>
    <lineage>
        <taxon>Viruses</taxon>
        <taxon>Duplodnaviria</taxon>
        <taxon>Heunggongvirae</taxon>
        <taxon>Uroviricota</taxon>
        <taxon>Caudoviricetes</taxon>
    </lineage>
</organism>
<evidence type="ECO:0000256" key="1">
    <source>
        <dbReference type="SAM" id="Phobius"/>
    </source>
</evidence>
<reference evidence="2" key="1">
    <citation type="journal article" date="2021" name="Proc. Natl. Acad. Sci. U.S.A.">
        <title>A Catalog of Tens of Thousands of Viruses from Human Metagenomes Reveals Hidden Associations with Chronic Diseases.</title>
        <authorList>
            <person name="Tisza M.J."/>
            <person name="Buck C.B."/>
        </authorList>
    </citation>
    <scope>NUCLEOTIDE SEQUENCE</scope>
    <source>
        <strain evidence="2">Ctv0N24</strain>
    </source>
</reference>
<name>A0A8S5N3T7_9CAUD</name>
<keyword evidence="1" id="KW-0812">Transmembrane</keyword>
<protein>
    <submittedName>
        <fullName evidence="2">Hemolysin XhlA</fullName>
    </submittedName>
</protein>
<sequence length="103" mass="11921">MGCEHECFNEHRIEELEDNLRKMQERQSDRHKEFYERIGELERKTALSENDLNHIKSTVDEMNNNIKTLMAVPGKRYDTIIVCVITAIVSAIIGFMLSGILPV</sequence>
<feature type="transmembrane region" description="Helical" evidence="1">
    <location>
        <begin position="80"/>
        <end position="101"/>
    </location>
</feature>
<proteinExistence type="predicted"/>
<accession>A0A8S5N3T7</accession>
<evidence type="ECO:0000313" key="2">
    <source>
        <dbReference type="EMBL" id="DAD89100.1"/>
    </source>
</evidence>
<keyword evidence="1" id="KW-0472">Membrane</keyword>
<keyword evidence="1" id="KW-1133">Transmembrane helix</keyword>
<dbReference type="EMBL" id="BK015052">
    <property type="protein sequence ID" value="DAD89100.1"/>
    <property type="molecule type" value="Genomic_DNA"/>
</dbReference>